<evidence type="ECO:0000256" key="10">
    <source>
        <dbReference type="ARBA" id="ARBA00022989"/>
    </source>
</evidence>
<dbReference type="GO" id="GO:0005524">
    <property type="term" value="F:ATP binding"/>
    <property type="evidence" value="ECO:0007669"/>
    <property type="project" value="UniProtKB-KW"/>
</dbReference>
<protein>
    <recommendedName>
        <fullName evidence="2">receptor protein-tyrosine kinase</fullName>
        <ecNumber evidence="2">2.7.10.1</ecNumber>
    </recommendedName>
</protein>
<keyword evidence="9" id="KW-0067">ATP-binding</keyword>
<name>A0AAD5PKJ0_9CRUS</name>
<keyword evidence="10" id="KW-1133">Transmembrane helix</keyword>
<keyword evidence="5" id="KW-0812">Transmembrane</keyword>
<evidence type="ECO:0000256" key="3">
    <source>
        <dbReference type="ARBA" id="ARBA00022475"/>
    </source>
</evidence>
<dbReference type="GO" id="GO:0004714">
    <property type="term" value="F:transmembrane receptor protein tyrosine kinase activity"/>
    <property type="evidence" value="ECO:0007669"/>
    <property type="project" value="UniProtKB-EC"/>
</dbReference>
<dbReference type="EMBL" id="WJBH02000327">
    <property type="protein sequence ID" value="KAI9549272.1"/>
    <property type="molecule type" value="Genomic_DNA"/>
</dbReference>
<dbReference type="AlphaFoldDB" id="A0AAD5PKJ0"/>
<keyword evidence="14" id="KW-0675">Receptor</keyword>
<keyword evidence="4" id="KW-0808">Transferase</keyword>
<evidence type="ECO:0000256" key="11">
    <source>
        <dbReference type="ARBA" id="ARBA00023136"/>
    </source>
</evidence>
<evidence type="ECO:0000313" key="17">
    <source>
        <dbReference type="EMBL" id="KAI9549272.1"/>
    </source>
</evidence>
<keyword evidence="3" id="KW-1003">Cell membrane</keyword>
<evidence type="ECO:0000256" key="14">
    <source>
        <dbReference type="ARBA" id="ARBA00023170"/>
    </source>
</evidence>
<evidence type="ECO:0000256" key="9">
    <source>
        <dbReference type="ARBA" id="ARBA00022840"/>
    </source>
</evidence>
<dbReference type="Proteomes" id="UP000820818">
    <property type="component" value="Unassembled WGS sequence"/>
</dbReference>
<comment type="subcellular location">
    <subcellularLocation>
        <location evidence="1">Cell membrane</location>
        <topology evidence="1">Single-pass type I membrane protein</topology>
    </subcellularLocation>
</comment>
<feature type="domain" description="ALK/LTK-like glycine-rich" evidence="16">
    <location>
        <begin position="23"/>
        <end position="180"/>
    </location>
</feature>
<dbReference type="EC" id="2.7.10.1" evidence="2"/>
<keyword evidence="13" id="KW-1015">Disulfide bond</keyword>
<evidence type="ECO:0000256" key="5">
    <source>
        <dbReference type="ARBA" id="ARBA00022692"/>
    </source>
</evidence>
<evidence type="ECO:0000256" key="7">
    <source>
        <dbReference type="ARBA" id="ARBA00022741"/>
    </source>
</evidence>
<evidence type="ECO:0000259" key="16">
    <source>
        <dbReference type="Pfam" id="PF12810"/>
    </source>
</evidence>
<keyword evidence="7" id="KW-0547">Nucleotide-binding</keyword>
<evidence type="ECO:0000256" key="8">
    <source>
        <dbReference type="ARBA" id="ARBA00022777"/>
    </source>
</evidence>
<dbReference type="GO" id="GO:0005886">
    <property type="term" value="C:plasma membrane"/>
    <property type="evidence" value="ECO:0007669"/>
    <property type="project" value="UniProtKB-SubCell"/>
</dbReference>
<sequence>MVTFNYTGSIQTWTVPAGVTYVFIEAFGAQGGSGGTNVGGRGGKITCTLPVTPGQVLFITVGGQSTNQTALYGFGGNGGVATSYGTFARAGGGLSGVSSANPITQANAFLIAGGGGGTPTSSFAGAGGASGGLDGLAGSSIYGGVSTRGGGASQTSGGVAGTPYDSNTILPTTGSAIFGGEEEQLVVLVLDGMAAAAAALDILVAVAVLVVEMPKVLAVVDPLGQVHLV</sequence>
<keyword evidence="6" id="KW-0732">Signal</keyword>
<evidence type="ECO:0000256" key="6">
    <source>
        <dbReference type="ARBA" id="ARBA00022729"/>
    </source>
</evidence>
<keyword evidence="18" id="KW-1185">Reference proteome</keyword>
<evidence type="ECO:0000256" key="1">
    <source>
        <dbReference type="ARBA" id="ARBA00004251"/>
    </source>
</evidence>
<dbReference type="Pfam" id="PF12810">
    <property type="entry name" value="ALK_LTK_GRD"/>
    <property type="match status" value="1"/>
</dbReference>
<keyword evidence="12" id="KW-0829">Tyrosine-protein kinase</keyword>
<evidence type="ECO:0000256" key="13">
    <source>
        <dbReference type="ARBA" id="ARBA00023157"/>
    </source>
</evidence>
<keyword evidence="8" id="KW-0418">Kinase</keyword>
<evidence type="ECO:0000313" key="18">
    <source>
        <dbReference type="Proteomes" id="UP000820818"/>
    </source>
</evidence>
<keyword evidence="11" id="KW-0472">Membrane</keyword>
<evidence type="ECO:0000256" key="4">
    <source>
        <dbReference type="ARBA" id="ARBA00022679"/>
    </source>
</evidence>
<reference evidence="17" key="1">
    <citation type="submission" date="2022-05" db="EMBL/GenBank/DDBJ databases">
        <title>A multi-omics perspective on studying reproductive biology in Daphnia sinensis.</title>
        <authorList>
            <person name="Jia J."/>
        </authorList>
    </citation>
    <scope>NUCLEOTIDE SEQUENCE</scope>
    <source>
        <strain evidence="17">WSL</strain>
    </source>
</reference>
<proteinExistence type="predicted"/>
<comment type="caution">
    <text evidence="17">The sequence shown here is derived from an EMBL/GenBank/DDBJ whole genome shotgun (WGS) entry which is preliminary data.</text>
</comment>
<dbReference type="InterPro" id="IPR055163">
    <property type="entry name" value="ALK/LTK-like_GRD"/>
</dbReference>
<gene>
    <name evidence="17" type="ORF">GHT06_007213</name>
</gene>
<keyword evidence="15" id="KW-0325">Glycoprotein</keyword>
<organism evidence="17 18">
    <name type="scientific">Daphnia sinensis</name>
    <dbReference type="NCBI Taxonomy" id="1820382"/>
    <lineage>
        <taxon>Eukaryota</taxon>
        <taxon>Metazoa</taxon>
        <taxon>Ecdysozoa</taxon>
        <taxon>Arthropoda</taxon>
        <taxon>Crustacea</taxon>
        <taxon>Branchiopoda</taxon>
        <taxon>Diplostraca</taxon>
        <taxon>Cladocera</taxon>
        <taxon>Anomopoda</taxon>
        <taxon>Daphniidae</taxon>
        <taxon>Daphnia</taxon>
        <taxon>Daphnia similis group</taxon>
    </lineage>
</organism>
<evidence type="ECO:0000256" key="2">
    <source>
        <dbReference type="ARBA" id="ARBA00011902"/>
    </source>
</evidence>
<evidence type="ECO:0000256" key="15">
    <source>
        <dbReference type="ARBA" id="ARBA00023180"/>
    </source>
</evidence>
<accession>A0AAD5PKJ0</accession>
<evidence type="ECO:0000256" key="12">
    <source>
        <dbReference type="ARBA" id="ARBA00023137"/>
    </source>
</evidence>